<sequence>MRSWLRAGVFPLYSVFFFIALELLFACAEIESLPPDLNEHIRLVCGQEVSGEYFRHCVMREKKKLEIKADLIDALNVRSSVRQKPKLNHRQIQQLLLVEGFTSDGFMIGSEYHNGVATARVLPVVQSPSHLAPEPLRTWVDVSSLDNMTRVDDVELFFYLREFPANKKEVVQYTITLYKYIDDTEIDLVPVEVIKRVKTAKQNMKFLGDFERISIDYLVKEWRRNPTSNYGLMVKVDVEDPLLPIGIDFVDRYNPENQVRTISLAGDLRVSGLAWRKKSLSTQLAGCLI</sequence>
<reference evidence="3" key="1">
    <citation type="submission" date="2016-11" db="UniProtKB">
        <authorList>
            <consortium name="WormBaseParasite"/>
        </authorList>
    </citation>
    <scope>IDENTIFICATION</scope>
</reference>
<keyword evidence="1" id="KW-0812">Transmembrane</keyword>
<evidence type="ECO:0000256" key="1">
    <source>
        <dbReference type="SAM" id="Phobius"/>
    </source>
</evidence>
<keyword evidence="1" id="KW-0472">Membrane</keyword>
<proteinExistence type="predicted"/>
<dbReference type="Proteomes" id="UP000095283">
    <property type="component" value="Unplaced"/>
</dbReference>
<organism evidence="2 3">
    <name type="scientific">Heterorhabditis bacteriophora</name>
    <name type="common">Entomopathogenic nematode worm</name>
    <dbReference type="NCBI Taxonomy" id="37862"/>
    <lineage>
        <taxon>Eukaryota</taxon>
        <taxon>Metazoa</taxon>
        <taxon>Ecdysozoa</taxon>
        <taxon>Nematoda</taxon>
        <taxon>Chromadorea</taxon>
        <taxon>Rhabditida</taxon>
        <taxon>Rhabditina</taxon>
        <taxon>Rhabditomorpha</taxon>
        <taxon>Strongyloidea</taxon>
        <taxon>Heterorhabditidae</taxon>
        <taxon>Heterorhabditis</taxon>
    </lineage>
</organism>
<name>A0A1I7XN26_HETBA</name>
<keyword evidence="1" id="KW-1133">Transmembrane helix</keyword>
<dbReference type="AlphaFoldDB" id="A0A1I7XN26"/>
<feature type="transmembrane region" description="Helical" evidence="1">
    <location>
        <begin position="7"/>
        <end position="26"/>
    </location>
</feature>
<protein>
    <submittedName>
        <fullName evidence="3">TGFb_propeptide domain-containing protein</fullName>
    </submittedName>
</protein>
<evidence type="ECO:0000313" key="2">
    <source>
        <dbReference type="Proteomes" id="UP000095283"/>
    </source>
</evidence>
<dbReference type="WBParaSite" id="Hba_18895">
    <property type="protein sequence ID" value="Hba_18895"/>
    <property type="gene ID" value="Hba_18895"/>
</dbReference>
<keyword evidence="2" id="KW-1185">Reference proteome</keyword>
<accession>A0A1I7XN26</accession>
<evidence type="ECO:0000313" key="3">
    <source>
        <dbReference type="WBParaSite" id="Hba_18895"/>
    </source>
</evidence>